<dbReference type="Pfam" id="PF13949">
    <property type="entry name" value="ALIX_LYPXL_bnd"/>
    <property type="match status" value="1"/>
</dbReference>
<feature type="compositionally biased region" description="Low complexity" evidence="6">
    <location>
        <begin position="759"/>
        <end position="833"/>
    </location>
</feature>
<dbReference type="Proteomes" id="UP000536275">
    <property type="component" value="Unassembled WGS sequence"/>
</dbReference>
<evidence type="ECO:0000256" key="1">
    <source>
        <dbReference type="ARBA" id="ARBA00004177"/>
    </source>
</evidence>
<feature type="compositionally biased region" description="Low complexity" evidence="6">
    <location>
        <begin position="855"/>
        <end position="877"/>
    </location>
</feature>
<dbReference type="Gene3D" id="1.20.140.50">
    <property type="entry name" value="alix/aip1 like domains"/>
    <property type="match status" value="1"/>
</dbReference>
<feature type="compositionally biased region" description="Polar residues" evidence="6">
    <location>
        <begin position="742"/>
        <end position="758"/>
    </location>
</feature>
<reference evidence="8 9" key="1">
    <citation type="submission" date="2020-03" db="EMBL/GenBank/DDBJ databases">
        <title>FDA dAtabase for Regulatory Grade micrObial Sequences (FDA-ARGOS): Supporting development and validation of Infectious Disease Dx tests.</title>
        <authorList>
            <person name="Campos J."/>
            <person name="Goldberg B."/>
            <person name="Tallon L."/>
            <person name="Sadzewicz L."/>
            <person name="Vavikolanu K."/>
            <person name="Mehta A."/>
            <person name="Aluvathingal J."/>
            <person name="Nadendla S."/>
            <person name="Nandy P."/>
            <person name="Geyer C."/>
            <person name="Yan Y."/>
            <person name="Sichtig H."/>
        </authorList>
    </citation>
    <scope>NUCLEOTIDE SEQUENCE [LARGE SCALE GENOMIC DNA]</scope>
    <source>
        <strain evidence="8 9">FDAARGOS_656</strain>
    </source>
</reference>
<dbReference type="Pfam" id="PF03097">
    <property type="entry name" value="BRO1"/>
    <property type="match status" value="1"/>
</dbReference>
<accession>A0A8H6C5G0</accession>
<dbReference type="PROSITE" id="PS51180">
    <property type="entry name" value="BRO1"/>
    <property type="match status" value="1"/>
</dbReference>
<organism evidence="8 9">
    <name type="scientific">Candida albicans</name>
    <name type="common">Yeast</name>
    <dbReference type="NCBI Taxonomy" id="5476"/>
    <lineage>
        <taxon>Eukaryota</taxon>
        <taxon>Fungi</taxon>
        <taxon>Dikarya</taxon>
        <taxon>Ascomycota</taxon>
        <taxon>Saccharomycotina</taxon>
        <taxon>Pichiomycetes</taxon>
        <taxon>Debaryomycetaceae</taxon>
        <taxon>Candida/Lodderomyces clade</taxon>
        <taxon>Candida</taxon>
    </lineage>
</organism>
<dbReference type="InterPro" id="IPR025304">
    <property type="entry name" value="ALIX_V_dom"/>
</dbReference>
<dbReference type="GO" id="GO:0005768">
    <property type="term" value="C:endosome"/>
    <property type="evidence" value="ECO:0007669"/>
    <property type="project" value="UniProtKB-SubCell"/>
</dbReference>
<evidence type="ECO:0000313" key="9">
    <source>
        <dbReference type="Proteomes" id="UP000536275"/>
    </source>
</evidence>
<feature type="compositionally biased region" description="Polar residues" evidence="6">
    <location>
        <begin position="878"/>
        <end position="901"/>
    </location>
</feature>
<evidence type="ECO:0000256" key="3">
    <source>
        <dbReference type="ARBA" id="ARBA00022490"/>
    </source>
</evidence>
<evidence type="ECO:0000256" key="2">
    <source>
        <dbReference type="ARBA" id="ARBA00004496"/>
    </source>
</evidence>
<dbReference type="SMART" id="SM01041">
    <property type="entry name" value="BRO1"/>
    <property type="match status" value="1"/>
</dbReference>
<evidence type="ECO:0000313" key="8">
    <source>
        <dbReference type="EMBL" id="KAF6072034.1"/>
    </source>
</evidence>
<evidence type="ECO:0000256" key="5">
    <source>
        <dbReference type="ARBA" id="ARBA00041284"/>
    </source>
</evidence>
<dbReference type="Gene3D" id="1.25.40.280">
    <property type="entry name" value="alix/aip1 like domains"/>
    <property type="match status" value="1"/>
</dbReference>
<sequence length="901" mass="103766">MKTHLLVVPSKKTEEVNWVKPLNNYLLSIYGNTLQYQDDINSLNKLRQDIRGVNADDTGLKLYYSYYSKLELIDLRIPFHDLNKSKKLQFEWFDSFSSLPYTQNSLAFEKANVLYNIGAILSRFAQFKYNESQQLNGPEGETAFKQSISMLQQSSGIHQFINKNFLHAPSQDLAQSTIKFLSKLMMAQSQEIFTLKVISGDLNQSKNSLIAKLCKSTRFLERPEDTEDSDNRYVAAELDSSWISIIYFKYEYYKSLAYYFNGLHLDANRKYGDAIAYLTKSQEVLNGVHSSTLKQVSKGSGDVYELLDNYKYQKDAVTIRLNDLNKDNDLIYHDIVPNLVTLPEIKPMDSTKIIKLGDNAMFHEINEKNYNNFLVNVVPVNIHELSSYYSEEKSQYLRNEIDHFEVSNEEVSSVLEYLKLPKALVSIKESLRGTSSKGNTRNIDELLSQSVIDKVNEISSQYSNDIQRKNTIENSRKEIYQLIKFLTENNCQDDAIQLKKILYDASVSDTKLFALVDETYHQTLGKGIQSTEFKSLFKTVDNKSSNQDSEISLLDIIDDDDDDNTNQDKQIKNIEDYLNDLNNIKQAKFKLIEKLKKEIHNDDISDILVLNMKLKSTNEIKSIIFPEELKKFNPFTNELDKLITNEKSIIEQLKSRWNQLISNPQIKNLQTETNSKNRLIISQSEKIDQFYGNWLKYHNGLIAGEKFYNQLLDQFKNFRNNIDNQLNQGMRSLNIGQQFPTQPMLNRTQSSGLQSNYTGQSSISHSGSLSGQPSGGYNQPQPQQQQLQQQQQQQQQAQFSGAYNQQYSQPHGGYTQFQGYGQGQGQSQTGYQRQPPPPPPQLPPKQSMGSYNFATTLQQQQLPPQQQQQPQQQRTPQNESNLIYDNPSTYNPNMYNFFSSK</sequence>
<dbReference type="GO" id="GO:0043328">
    <property type="term" value="P:protein transport to vacuole involved in ubiquitin-dependent protein catabolic process via the multivesicular body sorting pathway"/>
    <property type="evidence" value="ECO:0007669"/>
    <property type="project" value="TreeGrafter"/>
</dbReference>
<evidence type="ECO:0000259" key="7">
    <source>
        <dbReference type="PROSITE" id="PS51180"/>
    </source>
</evidence>
<evidence type="ECO:0000256" key="6">
    <source>
        <dbReference type="SAM" id="MobiDB-lite"/>
    </source>
</evidence>
<gene>
    <name evidence="8" type="ORF">FOB64_000776</name>
</gene>
<dbReference type="InterPro" id="IPR038499">
    <property type="entry name" value="BRO1_sf"/>
</dbReference>
<dbReference type="FunFam" id="1.25.40.280:FF:000001">
    <property type="entry name" value="programmed cell death 6-interacting protein-like isoform X1"/>
    <property type="match status" value="1"/>
</dbReference>
<dbReference type="CDD" id="cd09237">
    <property type="entry name" value="V_ScBro1_like"/>
    <property type="match status" value="1"/>
</dbReference>
<evidence type="ECO:0000256" key="4">
    <source>
        <dbReference type="ARBA" id="ARBA00022753"/>
    </source>
</evidence>
<dbReference type="CDD" id="cd09242">
    <property type="entry name" value="BRO1_ScBro1_like"/>
    <property type="match status" value="1"/>
</dbReference>
<dbReference type="Gene3D" id="1.20.120.560">
    <property type="entry name" value="alix/aip1 in complex with the ypdl late domain"/>
    <property type="match status" value="1"/>
</dbReference>
<keyword evidence="3" id="KW-0963">Cytoplasm</keyword>
<dbReference type="AlphaFoldDB" id="A0A8H6C5G0"/>
<comment type="subcellular location">
    <subcellularLocation>
        <location evidence="2">Cytoplasm</location>
    </subcellularLocation>
    <subcellularLocation>
        <location evidence="1">Endosome</location>
    </subcellularLocation>
</comment>
<dbReference type="PANTHER" id="PTHR23030:SF30">
    <property type="entry name" value="TYROSINE-PROTEIN PHOSPHATASE NON-RECEPTOR TYPE 23"/>
    <property type="match status" value="1"/>
</dbReference>
<name>A0A8H6C5G0_CANAX</name>
<comment type="caution">
    <text evidence="8">The sequence shown here is derived from an EMBL/GenBank/DDBJ whole genome shotgun (WGS) entry which is preliminary data.</text>
</comment>
<keyword evidence="4" id="KW-0967">Endosome</keyword>
<dbReference type="PANTHER" id="PTHR23030">
    <property type="entry name" value="PCD6 INTERACTING PROTEIN-RELATED"/>
    <property type="match status" value="1"/>
</dbReference>
<feature type="domain" description="BRO1" evidence="7">
    <location>
        <begin position="4"/>
        <end position="411"/>
    </location>
</feature>
<feature type="compositionally biased region" description="Pro residues" evidence="6">
    <location>
        <begin position="834"/>
        <end position="843"/>
    </location>
</feature>
<dbReference type="EMBL" id="JABWAD010000009">
    <property type="protein sequence ID" value="KAF6072034.1"/>
    <property type="molecule type" value="Genomic_DNA"/>
</dbReference>
<proteinExistence type="predicted"/>
<feature type="region of interest" description="Disordered" evidence="6">
    <location>
        <begin position="742"/>
        <end position="901"/>
    </location>
</feature>
<dbReference type="InterPro" id="IPR004328">
    <property type="entry name" value="BRO1_dom"/>
</dbReference>
<protein>
    <recommendedName>
        <fullName evidence="5">BRO domain-containing protein 1</fullName>
    </recommendedName>
</protein>